<dbReference type="PANTHER" id="PTHR43158">
    <property type="entry name" value="SKFA PEPTIDE EXPORT ATP-BINDING PROTEIN SKFE"/>
    <property type="match status" value="1"/>
</dbReference>
<dbReference type="InterPro" id="IPR027417">
    <property type="entry name" value="P-loop_NTPase"/>
</dbReference>
<dbReference type="PANTHER" id="PTHR43158:SF2">
    <property type="entry name" value="SKFA PEPTIDE EXPORT ATP-BINDING PROTEIN SKFE"/>
    <property type="match status" value="1"/>
</dbReference>
<organism evidence="4">
    <name type="scientific">uncultured Gemmatimonadota bacterium</name>
    <dbReference type="NCBI Taxonomy" id="203437"/>
    <lineage>
        <taxon>Bacteria</taxon>
        <taxon>Pseudomonadati</taxon>
        <taxon>Gemmatimonadota</taxon>
        <taxon>environmental samples</taxon>
    </lineage>
</organism>
<sequence>MTAALPIHLADGPFAVATQGLTKRFGRETALRGVDLQVPEGAVYVLVGPNGAGKSTTLRVLLDLLRADEGRAEVLGLDPRTRGPEARAQIGYVPERHDWGYGWMRVGRLMEHHAVFFPTWDREYAVHLARAFDLRLDRKLGKLSKGQARRVQLALALAHRPRLLVLDEPTDGLDPVMRDETLGLLAEHIAETPTTVLISTHVVHEVDRLADHLGVMRDGRLVIQAQRDLMHRMLRRYRADVPEGWSGAPGLNGTVLRQGGIGREIQWSIWGEEREVVERLTRAGATVRAAAPLTLEDAALALLSRKES</sequence>
<dbReference type="InterPro" id="IPR003439">
    <property type="entry name" value="ABC_transporter-like_ATP-bd"/>
</dbReference>
<evidence type="ECO:0000259" key="3">
    <source>
        <dbReference type="PROSITE" id="PS50893"/>
    </source>
</evidence>
<dbReference type="GO" id="GO:0005524">
    <property type="term" value="F:ATP binding"/>
    <property type="evidence" value="ECO:0007669"/>
    <property type="project" value="UniProtKB-KW"/>
</dbReference>
<dbReference type="Pfam" id="PF00005">
    <property type="entry name" value="ABC_tran"/>
    <property type="match status" value="1"/>
</dbReference>
<protein>
    <submittedName>
        <fullName evidence="4">Efflux ABC transporter, ATP-binding protein</fullName>
    </submittedName>
</protein>
<dbReference type="PROSITE" id="PS00211">
    <property type="entry name" value="ABC_TRANSPORTER_1"/>
    <property type="match status" value="1"/>
</dbReference>
<dbReference type="InterPro" id="IPR003593">
    <property type="entry name" value="AAA+_ATPase"/>
</dbReference>
<feature type="domain" description="ABC transporter" evidence="3">
    <location>
        <begin position="16"/>
        <end position="243"/>
    </location>
</feature>
<evidence type="ECO:0000313" key="4">
    <source>
        <dbReference type="EMBL" id="CAA9296450.1"/>
    </source>
</evidence>
<evidence type="ECO:0000256" key="2">
    <source>
        <dbReference type="ARBA" id="ARBA00022840"/>
    </source>
</evidence>
<dbReference type="AlphaFoldDB" id="A0A6J4K620"/>
<dbReference type="PROSITE" id="PS50893">
    <property type="entry name" value="ABC_TRANSPORTER_2"/>
    <property type="match status" value="1"/>
</dbReference>
<dbReference type="SMART" id="SM00382">
    <property type="entry name" value="AAA"/>
    <property type="match status" value="1"/>
</dbReference>
<proteinExistence type="predicted"/>
<dbReference type="EMBL" id="CADCTW010000003">
    <property type="protein sequence ID" value="CAA9296450.1"/>
    <property type="molecule type" value="Genomic_DNA"/>
</dbReference>
<dbReference type="CDD" id="cd03230">
    <property type="entry name" value="ABC_DR_subfamily_A"/>
    <property type="match status" value="1"/>
</dbReference>
<accession>A0A6J4K620</accession>
<dbReference type="GO" id="GO:0016887">
    <property type="term" value="F:ATP hydrolysis activity"/>
    <property type="evidence" value="ECO:0007669"/>
    <property type="project" value="InterPro"/>
</dbReference>
<reference evidence="4" key="1">
    <citation type="submission" date="2020-02" db="EMBL/GenBank/DDBJ databases">
        <authorList>
            <person name="Meier V. D."/>
        </authorList>
    </citation>
    <scope>NUCLEOTIDE SEQUENCE</scope>
    <source>
        <strain evidence="4">AVDCRST_MAG68</strain>
    </source>
</reference>
<dbReference type="SUPFAM" id="SSF52540">
    <property type="entry name" value="P-loop containing nucleoside triphosphate hydrolases"/>
    <property type="match status" value="1"/>
</dbReference>
<keyword evidence="2 4" id="KW-0067">ATP-binding</keyword>
<dbReference type="InterPro" id="IPR017871">
    <property type="entry name" value="ABC_transporter-like_CS"/>
</dbReference>
<name>A0A6J4K620_9BACT</name>
<gene>
    <name evidence="4" type="ORF">AVDCRST_MAG68-37</name>
</gene>
<dbReference type="Gene3D" id="3.40.50.300">
    <property type="entry name" value="P-loop containing nucleotide triphosphate hydrolases"/>
    <property type="match status" value="1"/>
</dbReference>
<keyword evidence="1" id="KW-0547">Nucleotide-binding</keyword>
<evidence type="ECO:0000256" key="1">
    <source>
        <dbReference type="ARBA" id="ARBA00022741"/>
    </source>
</evidence>